<dbReference type="AlphaFoldDB" id="A0A433JD96"/>
<sequence length="203" mass="22712">MTEPKRLAFLRHGVTSWNREGRIQGRTDIPLDEAGRDHLDRLALPPGWEDAALHASPLRRAVETAERLGRGRAVRTDPRLMEMNWGEWEGCRGAELRADPTSGYRDLEHWGWDFRPPGGESPADLRDRLQGWLRDRAGDEAATLLAVTHVGVIRTVLALGWGWDFLGAPPLDIKRDRLYAVTLEADGRIRAACGPEGIRLPCA</sequence>
<dbReference type="EMBL" id="RZIJ01000003">
    <property type="protein sequence ID" value="RUQ74669.1"/>
    <property type="molecule type" value="Genomic_DNA"/>
</dbReference>
<gene>
    <name evidence="1" type="ORF">EJ913_06455</name>
</gene>
<dbReference type="GO" id="GO:0005737">
    <property type="term" value="C:cytoplasm"/>
    <property type="evidence" value="ECO:0007669"/>
    <property type="project" value="TreeGrafter"/>
</dbReference>
<dbReference type="OrthoDB" id="9781415at2"/>
<dbReference type="CDD" id="cd07067">
    <property type="entry name" value="HP_PGM_like"/>
    <property type="match status" value="1"/>
</dbReference>
<accession>A0A433JD96</accession>
<proteinExistence type="predicted"/>
<dbReference type="Gene3D" id="3.40.50.1240">
    <property type="entry name" value="Phosphoglycerate mutase-like"/>
    <property type="match status" value="1"/>
</dbReference>
<dbReference type="RefSeq" id="WP_126995940.1">
    <property type="nucleotide sequence ID" value="NZ_JBNPXW010000006.1"/>
</dbReference>
<keyword evidence="2" id="KW-1185">Reference proteome</keyword>
<dbReference type="InterPro" id="IPR013078">
    <property type="entry name" value="His_Pase_superF_clade-1"/>
</dbReference>
<dbReference type="PANTHER" id="PTHR48100:SF1">
    <property type="entry name" value="HISTIDINE PHOSPHATASE FAMILY PROTEIN-RELATED"/>
    <property type="match status" value="1"/>
</dbReference>
<reference evidence="1 2" key="1">
    <citation type="submission" date="2018-12" db="EMBL/GenBank/DDBJ databases">
        <authorList>
            <person name="Yang Y."/>
        </authorList>
    </citation>
    <scope>NUCLEOTIDE SEQUENCE [LARGE SCALE GENOMIC DNA]</scope>
    <source>
        <strain evidence="1 2">GSF71</strain>
    </source>
</reference>
<dbReference type="SUPFAM" id="SSF53254">
    <property type="entry name" value="Phosphoglycerate mutase-like"/>
    <property type="match status" value="1"/>
</dbReference>
<dbReference type="InterPro" id="IPR050275">
    <property type="entry name" value="PGM_Phosphatase"/>
</dbReference>
<evidence type="ECO:0000313" key="1">
    <source>
        <dbReference type="EMBL" id="RUQ74669.1"/>
    </source>
</evidence>
<dbReference type="PIRSF" id="PIRSF000709">
    <property type="entry name" value="6PFK_2-Ptase"/>
    <property type="match status" value="1"/>
</dbReference>
<dbReference type="PANTHER" id="PTHR48100">
    <property type="entry name" value="BROAD-SPECIFICITY PHOSPHATASE YOR283W-RELATED"/>
    <property type="match status" value="1"/>
</dbReference>
<evidence type="ECO:0000313" key="2">
    <source>
        <dbReference type="Proteomes" id="UP000280346"/>
    </source>
</evidence>
<name>A0A433JD96_9PROT</name>
<dbReference type="SMART" id="SM00855">
    <property type="entry name" value="PGAM"/>
    <property type="match status" value="1"/>
</dbReference>
<dbReference type="Pfam" id="PF00300">
    <property type="entry name" value="His_Phos_1"/>
    <property type="match status" value="1"/>
</dbReference>
<dbReference type="Proteomes" id="UP000280346">
    <property type="component" value="Unassembled WGS sequence"/>
</dbReference>
<dbReference type="GO" id="GO:0016791">
    <property type="term" value="F:phosphatase activity"/>
    <property type="evidence" value="ECO:0007669"/>
    <property type="project" value="TreeGrafter"/>
</dbReference>
<comment type="caution">
    <text evidence="1">The sequence shown here is derived from an EMBL/GenBank/DDBJ whole genome shotgun (WGS) entry which is preliminary data.</text>
</comment>
<protein>
    <submittedName>
        <fullName evidence="1">Histidine phosphatase family protein</fullName>
    </submittedName>
</protein>
<dbReference type="InterPro" id="IPR029033">
    <property type="entry name" value="His_PPase_superfam"/>
</dbReference>
<organism evidence="1 2">
    <name type="scientific">Azospirillum doebereinerae</name>
    <dbReference type="NCBI Taxonomy" id="92933"/>
    <lineage>
        <taxon>Bacteria</taxon>
        <taxon>Pseudomonadati</taxon>
        <taxon>Pseudomonadota</taxon>
        <taxon>Alphaproteobacteria</taxon>
        <taxon>Rhodospirillales</taxon>
        <taxon>Azospirillaceae</taxon>
        <taxon>Azospirillum</taxon>
    </lineage>
</organism>